<dbReference type="SUPFAM" id="SSF53850">
    <property type="entry name" value="Periplasmic binding protein-like II"/>
    <property type="match status" value="1"/>
</dbReference>
<evidence type="ECO:0000259" key="1">
    <source>
        <dbReference type="Pfam" id="PF00496"/>
    </source>
</evidence>
<dbReference type="eggNOG" id="COG0747">
    <property type="taxonomic scope" value="Bacteria"/>
</dbReference>
<dbReference type="InterPro" id="IPR039424">
    <property type="entry name" value="SBP_5"/>
</dbReference>
<evidence type="ECO:0000313" key="3">
    <source>
        <dbReference type="Proteomes" id="UP000028488"/>
    </source>
</evidence>
<dbReference type="PANTHER" id="PTHR30290">
    <property type="entry name" value="PERIPLASMIC BINDING COMPONENT OF ABC TRANSPORTER"/>
    <property type="match status" value="1"/>
</dbReference>
<dbReference type="GO" id="GO:0015833">
    <property type="term" value="P:peptide transport"/>
    <property type="evidence" value="ECO:0007669"/>
    <property type="project" value="TreeGrafter"/>
</dbReference>
<reference evidence="2 3" key="1">
    <citation type="submission" date="2014-07" db="EMBL/GenBank/DDBJ databases">
        <title>Genome Sequence of Rhodococcus opacus Strain R7, a Biodegrader of Mono- and Polycyclic Aromatic Hydrocarbons.</title>
        <authorList>
            <person name="Di Gennaro P."/>
            <person name="Zampolli J."/>
            <person name="Presti I."/>
            <person name="Cappelletti M."/>
            <person name="D'Ursi P."/>
            <person name="Orro A."/>
            <person name="Mezzelani A."/>
            <person name="Milanesi L."/>
        </authorList>
    </citation>
    <scope>NUCLEOTIDE SEQUENCE [LARGE SCALE GENOMIC DNA]</scope>
    <source>
        <strain evidence="2 3">R7</strain>
    </source>
</reference>
<feature type="domain" description="Solute-binding protein family 5" evidence="1">
    <location>
        <begin position="76"/>
        <end position="420"/>
    </location>
</feature>
<dbReference type="Proteomes" id="UP000028488">
    <property type="component" value="Chromosome"/>
</dbReference>
<dbReference type="CDD" id="cd08496">
    <property type="entry name" value="PBP2_NikA_DppA_OppA_like_9"/>
    <property type="match status" value="1"/>
</dbReference>
<dbReference type="InterPro" id="IPR030678">
    <property type="entry name" value="Peptide/Ni-bd"/>
</dbReference>
<dbReference type="EMBL" id="CP008947">
    <property type="protein sequence ID" value="AII09423.1"/>
    <property type="molecule type" value="Genomic_DNA"/>
</dbReference>
<dbReference type="PROSITE" id="PS51257">
    <property type="entry name" value="PROKAR_LIPOPROTEIN"/>
    <property type="match status" value="1"/>
</dbReference>
<dbReference type="PIRSF" id="PIRSF002741">
    <property type="entry name" value="MppA"/>
    <property type="match status" value="1"/>
</dbReference>
<dbReference type="InterPro" id="IPR000914">
    <property type="entry name" value="SBP_5_dom"/>
</dbReference>
<sequence length="507" mass="54339">MSKKSRRIVGAVVLGVIVGLVATACGGGSSSDGAEVKWAFNLPTSWDPVTSRTGNDINTISLAYASLTRLDAEGNVEPSLAESWKYNADGTAVTFTLRDGLTFSDGTTLDASAVKAFFDRGKTQDDSFLRDQLAGVTETTADSATDVTLHLADADYQIPYLVAGRTGAIASPTAAADPQKLSVWPVGAGPFRITDFVAEDHAYFEKNPNYWDAENIHIDHFELSVAPDPATLVAGVQSGSIDFATLPALQSKEAEAAGLDVTVKPSLAANDVSINLNKAPFDNPKVVEAFRYAFDRQAFVDVITNGLGSTTSQPFPEGYLAFNPEIEKLWNYDPDKASRLLTEAGFGPGQLSIEITAQSAATNRAELVQSQLKKVGVESTIKVVPPGSSTWQSEVYIAKNPQLATDGTIGRESPVQNLLAVYGPEGIMNLSGPHASPEFTAALDAVRRTPLEDPEYKPRLWQAVKVGVEQSPTNYIFSNPWIIVSNPDLKNLNILPSQVRWEGVTVS</sequence>
<protein>
    <submittedName>
        <fullName evidence="2">Peptide ABC transporter substrate-binding protein</fullName>
    </submittedName>
</protein>
<evidence type="ECO:0000313" key="2">
    <source>
        <dbReference type="EMBL" id="AII09423.1"/>
    </source>
</evidence>
<dbReference type="RefSeq" id="WP_128641694.1">
    <property type="nucleotide sequence ID" value="NZ_CP008947.1"/>
</dbReference>
<gene>
    <name evidence="2" type="ORF">EP51_34195</name>
</gene>
<dbReference type="Gene3D" id="3.10.105.10">
    <property type="entry name" value="Dipeptide-binding Protein, Domain 3"/>
    <property type="match status" value="1"/>
</dbReference>
<name>A0A076EVL1_RHOOP</name>
<dbReference type="AlphaFoldDB" id="A0A076EVL1"/>
<dbReference type="GO" id="GO:0042597">
    <property type="term" value="C:periplasmic space"/>
    <property type="evidence" value="ECO:0007669"/>
    <property type="project" value="UniProtKB-ARBA"/>
</dbReference>
<organism evidence="2 3">
    <name type="scientific">Rhodococcus opacus</name>
    <name type="common">Nocardia opaca</name>
    <dbReference type="NCBI Taxonomy" id="37919"/>
    <lineage>
        <taxon>Bacteria</taxon>
        <taxon>Bacillati</taxon>
        <taxon>Actinomycetota</taxon>
        <taxon>Actinomycetes</taxon>
        <taxon>Mycobacteriales</taxon>
        <taxon>Nocardiaceae</taxon>
        <taxon>Rhodococcus</taxon>
    </lineage>
</organism>
<accession>A0A076EVL1</accession>
<dbReference type="Pfam" id="PF00496">
    <property type="entry name" value="SBP_bac_5"/>
    <property type="match status" value="1"/>
</dbReference>
<dbReference type="Gene3D" id="3.40.190.10">
    <property type="entry name" value="Periplasmic binding protein-like II"/>
    <property type="match status" value="1"/>
</dbReference>
<dbReference type="GO" id="GO:1904680">
    <property type="term" value="F:peptide transmembrane transporter activity"/>
    <property type="evidence" value="ECO:0007669"/>
    <property type="project" value="TreeGrafter"/>
</dbReference>
<proteinExistence type="predicted"/>
<dbReference type="GO" id="GO:0043190">
    <property type="term" value="C:ATP-binding cassette (ABC) transporter complex"/>
    <property type="evidence" value="ECO:0007669"/>
    <property type="project" value="InterPro"/>
</dbReference>